<dbReference type="EC" id="2.7.11.-" evidence="11"/>
<evidence type="ECO:0000259" key="14">
    <source>
        <dbReference type="PROSITE" id="PS51285"/>
    </source>
</evidence>
<dbReference type="Pfam" id="PF00615">
    <property type="entry name" value="RGS"/>
    <property type="match status" value="1"/>
</dbReference>
<dbReference type="InterPro" id="IPR008271">
    <property type="entry name" value="Ser/Thr_kinase_AS"/>
</dbReference>
<dbReference type="PROSITE" id="PS50011">
    <property type="entry name" value="PROTEIN_KINASE_DOM"/>
    <property type="match status" value="1"/>
</dbReference>
<feature type="active site" description="Proton acceptor" evidence="9">
    <location>
        <position position="317"/>
    </location>
</feature>
<dbReference type="Proteomes" id="UP000011014">
    <property type="component" value="Unassembled WGS sequence"/>
</dbReference>
<dbReference type="GO" id="GO:0009966">
    <property type="term" value="P:regulation of signal transduction"/>
    <property type="evidence" value="ECO:0007669"/>
    <property type="project" value="TreeGrafter"/>
</dbReference>
<evidence type="ECO:0000256" key="3">
    <source>
        <dbReference type="ARBA" id="ARBA00022527"/>
    </source>
</evidence>
<dbReference type="InterPro" id="IPR044926">
    <property type="entry name" value="RGS_subdomain_2"/>
</dbReference>
<dbReference type="GO" id="GO:0004703">
    <property type="term" value="F:G protein-coupled receptor kinase activity"/>
    <property type="evidence" value="ECO:0007669"/>
    <property type="project" value="UniProtKB-EC"/>
</dbReference>
<keyword evidence="4" id="KW-0597">Phosphoprotein</keyword>
<keyword evidence="3 11" id="KW-0723">Serine/threonine-protein kinase</keyword>
<dbReference type="GO" id="GO:0007165">
    <property type="term" value="P:signal transduction"/>
    <property type="evidence" value="ECO:0007669"/>
    <property type="project" value="InterPro"/>
</dbReference>
<dbReference type="PRINTS" id="PR00717">
    <property type="entry name" value="GPCRKINASE"/>
</dbReference>
<organism evidence="15">
    <name type="scientific">Oikopleura dioica</name>
    <name type="common">Tunicate</name>
    <dbReference type="NCBI Taxonomy" id="34765"/>
    <lineage>
        <taxon>Eukaryota</taxon>
        <taxon>Metazoa</taxon>
        <taxon>Chordata</taxon>
        <taxon>Tunicata</taxon>
        <taxon>Appendicularia</taxon>
        <taxon>Copelata</taxon>
        <taxon>Oikopleuridae</taxon>
        <taxon>Oikopleura</taxon>
    </lineage>
</organism>
<keyword evidence="8 10" id="KW-0067">ATP-binding</keyword>
<dbReference type="GO" id="GO:0005737">
    <property type="term" value="C:cytoplasm"/>
    <property type="evidence" value="ECO:0007669"/>
    <property type="project" value="TreeGrafter"/>
</dbReference>
<name>E4Y870_OIKDI</name>
<feature type="domain" description="Protein kinase" evidence="12">
    <location>
        <begin position="194"/>
        <end position="463"/>
    </location>
</feature>
<dbReference type="InterPro" id="IPR000961">
    <property type="entry name" value="AGC-kinase_C"/>
</dbReference>
<evidence type="ECO:0000256" key="9">
    <source>
        <dbReference type="PIRSR" id="PIRSR600239-51"/>
    </source>
</evidence>
<dbReference type="Gene3D" id="1.10.510.10">
    <property type="entry name" value="Transferase(Phosphotransferase) domain 1"/>
    <property type="match status" value="1"/>
</dbReference>
<dbReference type="AlphaFoldDB" id="E4Y870"/>
<dbReference type="PANTHER" id="PTHR24355">
    <property type="entry name" value="G PROTEIN-COUPLED RECEPTOR KINASE/RIBOSOMAL PROTEIN S6 KINASE"/>
    <property type="match status" value="1"/>
</dbReference>
<comment type="catalytic activity">
    <reaction evidence="1">
        <text>[G-protein-coupled receptor] + ATP = [G-protein-coupled receptor]-phosphate + ADP + H(+)</text>
        <dbReference type="Rhea" id="RHEA:12008"/>
        <dbReference type="Rhea" id="RHEA-COMP:11260"/>
        <dbReference type="Rhea" id="RHEA-COMP:11261"/>
        <dbReference type="ChEBI" id="CHEBI:15378"/>
        <dbReference type="ChEBI" id="CHEBI:30616"/>
        <dbReference type="ChEBI" id="CHEBI:43176"/>
        <dbReference type="ChEBI" id="CHEBI:68546"/>
        <dbReference type="ChEBI" id="CHEBI:456216"/>
        <dbReference type="EC" id="2.7.11.16"/>
    </reaction>
</comment>
<evidence type="ECO:0000256" key="11">
    <source>
        <dbReference type="RuleBase" id="RU000308"/>
    </source>
</evidence>
<dbReference type="FunFam" id="1.10.510.10:FF:000074">
    <property type="entry name" value="G protein-coupled receptor kinase"/>
    <property type="match status" value="1"/>
</dbReference>
<dbReference type="FunFam" id="1.10.167.10:FF:000009">
    <property type="entry name" value="G protein-coupled receptor kinase"/>
    <property type="match status" value="1"/>
</dbReference>
<dbReference type="PANTHER" id="PTHR24355:SF28">
    <property type="entry name" value="G PROTEIN-COUPLED RECEPTOR KINASE 2"/>
    <property type="match status" value="1"/>
</dbReference>
<keyword evidence="6 10" id="KW-0547">Nucleotide-binding</keyword>
<dbReference type="Gene3D" id="1.10.167.10">
    <property type="entry name" value="Regulator of G-protein Signalling 4, domain 2"/>
    <property type="match status" value="1"/>
</dbReference>
<evidence type="ECO:0000256" key="8">
    <source>
        <dbReference type="ARBA" id="ARBA00022840"/>
    </source>
</evidence>
<gene>
    <name evidence="15" type="ORF">GSOID_T00029034001</name>
</gene>
<dbReference type="SMART" id="SM00315">
    <property type="entry name" value="RGS"/>
    <property type="match status" value="1"/>
</dbReference>
<keyword evidence="7 11" id="KW-0418">Kinase</keyword>
<evidence type="ECO:0000313" key="15">
    <source>
        <dbReference type="EMBL" id="CBY31820.1"/>
    </source>
</evidence>
<reference evidence="15" key="1">
    <citation type="journal article" date="2010" name="Science">
        <title>Plasticity of animal genome architecture unmasked by rapid evolution of a pelagic tunicate.</title>
        <authorList>
            <person name="Denoeud F."/>
            <person name="Henriet S."/>
            <person name="Mungpakdee S."/>
            <person name="Aury J.M."/>
            <person name="Da Silva C."/>
            <person name="Brinkmann H."/>
            <person name="Mikhaleva J."/>
            <person name="Olsen L.C."/>
            <person name="Jubin C."/>
            <person name="Canestro C."/>
            <person name="Bouquet J.M."/>
            <person name="Danks G."/>
            <person name="Poulain J."/>
            <person name="Campsteijn C."/>
            <person name="Adamski M."/>
            <person name="Cross I."/>
            <person name="Yadetie F."/>
            <person name="Muffato M."/>
            <person name="Louis A."/>
            <person name="Butcher S."/>
            <person name="Tsagkogeorga G."/>
            <person name="Konrad A."/>
            <person name="Singh S."/>
            <person name="Jensen M.F."/>
            <person name="Cong E.H."/>
            <person name="Eikeseth-Otteraa H."/>
            <person name="Noel B."/>
            <person name="Anthouard V."/>
            <person name="Porcel B.M."/>
            <person name="Kachouri-Lafond R."/>
            <person name="Nishino A."/>
            <person name="Ugolini M."/>
            <person name="Chourrout P."/>
            <person name="Nishida H."/>
            <person name="Aasland R."/>
            <person name="Huzurbazar S."/>
            <person name="Westhof E."/>
            <person name="Delsuc F."/>
            <person name="Lehrach H."/>
            <person name="Reinhardt R."/>
            <person name="Weissenbach J."/>
            <person name="Roy S.W."/>
            <person name="Artiguenave F."/>
            <person name="Postlethwait J.H."/>
            <person name="Manak J.R."/>
            <person name="Thompson E.M."/>
            <person name="Jaillon O."/>
            <person name="Du Pasquier L."/>
            <person name="Boudinot P."/>
            <person name="Liberles D.A."/>
            <person name="Volff J.N."/>
            <person name="Philippe H."/>
            <person name="Lenhard B."/>
            <person name="Roest Crollius H."/>
            <person name="Wincker P."/>
            <person name="Chourrout D."/>
        </authorList>
    </citation>
    <scope>NUCLEOTIDE SEQUENCE [LARGE SCALE GENOMIC DNA]</scope>
</reference>
<dbReference type="SUPFAM" id="SSF48097">
    <property type="entry name" value="Regulator of G-protein signaling, RGS"/>
    <property type="match status" value="1"/>
</dbReference>
<sequence length="562" mass="64588">MELENIVANTVLLKAREGNNTRKGKSKKWRKMLSFPAVSDAVCESLSQSIEKTYPAVVQKQPIGQRLFTEFCQSKEELRNCVEFLKLVRRYDLTIEGKRAIAKHIRDEFLIPSSSDPSSVAIAKKELDLLLSSEYLNEFPHTDDRRDEIFTNVRSQISSYLSKDPFQEFLQSTYFNRFLQWKALESQKVDKNTFRQYRVLGKGGFGEVCACQVRATGKLYACKRLEKKRIKKKHCEFAALNEKRILESINSRFVVSLGYAYATKHALHLVLTIMNGGDLKFHIHSMKHITEQCAIFYAAQICCGLEDLHNEGILYRDLKPENCLLDDRGNVRISDLGLAVKLKAGEDTVKGRVGTIGYMAPEVIRNERYSFGVDWFGLGCIVYELITGFGPFRTRGESVKREEVDRRVLNDDPNWEKIPSSNKYPAEAKEIISRLISKEPATRLGCRRAFKSNAREVQLHPFFKSISFKRLRVGLINPPFKPDPKAVYAKDVLDIEQFSTVKGITIENRDEEFYSRFDTGPVSHAWQKEVLFYDFKISFLDKIFIFVLFADLKKVSIQPSDP</sequence>
<dbReference type="InterPro" id="IPR000719">
    <property type="entry name" value="Prot_kinase_dom"/>
</dbReference>
<feature type="domain" description="RGS" evidence="13">
    <location>
        <begin position="60"/>
        <end position="179"/>
    </location>
</feature>
<dbReference type="PROSITE" id="PS51285">
    <property type="entry name" value="AGC_KINASE_CTER"/>
    <property type="match status" value="1"/>
</dbReference>
<dbReference type="InterPro" id="IPR017441">
    <property type="entry name" value="Protein_kinase_ATP_BS"/>
</dbReference>
<dbReference type="SMART" id="SM00220">
    <property type="entry name" value="S_TKc"/>
    <property type="match status" value="1"/>
</dbReference>
<dbReference type="Gene3D" id="3.30.200.20">
    <property type="entry name" value="Phosphorylase Kinase, domain 1"/>
    <property type="match status" value="1"/>
</dbReference>
<dbReference type="EMBL" id="FN654318">
    <property type="protein sequence ID" value="CBY31820.1"/>
    <property type="molecule type" value="Genomic_DNA"/>
</dbReference>
<evidence type="ECO:0000256" key="5">
    <source>
        <dbReference type="ARBA" id="ARBA00022679"/>
    </source>
</evidence>
<evidence type="ECO:0000259" key="12">
    <source>
        <dbReference type="PROSITE" id="PS50011"/>
    </source>
</evidence>
<protein>
    <recommendedName>
        <fullName evidence="11">G protein-coupled receptor kinase</fullName>
        <ecNumber evidence="11">2.7.11.-</ecNumber>
    </recommendedName>
</protein>
<dbReference type="CDD" id="cd05605">
    <property type="entry name" value="STKc_GRK4_like"/>
    <property type="match status" value="1"/>
</dbReference>
<proteinExistence type="inferred from homology"/>
<evidence type="ECO:0000256" key="10">
    <source>
        <dbReference type="PROSITE-ProRule" id="PRU10141"/>
    </source>
</evidence>
<dbReference type="InterPro" id="IPR011009">
    <property type="entry name" value="Kinase-like_dom_sf"/>
</dbReference>
<evidence type="ECO:0000256" key="4">
    <source>
        <dbReference type="ARBA" id="ARBA00022553"/>
    </source>
</evidence>
<keyword evidence="5 11" id="KW-0808">Transferase</keyword>
<dbReference type="InterPro" id="IPR036305">
    <property type="entry name" value="RGS_sf"/>
</dbReference>
<evidence type="ECO:0000256" key="2">
    <source>
        <dbReference type="ARBA" id="ARBA00009793"/>
    </source>
</evidence>
<dbReference type="Pfam" id="PF00069">
    <property type="entry name" value="Pkinase"/>
    <property type="match status" value="1"/>
</dbReference>
<dbReference type="GO" id="GO:0005524">
    <property type="term" value="F:ATP binding"/>
    <property type="evidence" value="ECO:0007669"/>
    <property type="project" value="UniProtKB-UniRule"/>
</dbReference>
<dbReference type="InterPro" id="IPR016137">
    <property type="entry name" value="RGS"/>
</dbReference>
<feature type="binding site" evidence="10">
    <location>
        <position position="232"/>
    </location>
    <ligand>
        <name>ATP</name>
        <dbReference type="ChEBI" id="CHEBI:30616"/>
    </ligand>
</feature>
<dbReference type="PROSITE" id="PS00107">
    <property type="entry name" value="PROTEIN_KINASE_ATP"/>
    <property type="match status" value="1"/>
</dbReference>
<feature type="domain" description="AGC-kinase C-terminal" evidence="14">
    <location>
        <begin position="464"/>
        <end position="529"/>
    </location>
</feature>
<dbReference type="SUPFAM" id="SSF56112">
    <property type="entry name" value="Protein kinase-like (PK-like)"/>
    <property type="match status" value="1"/>
</dbReference>
<evidence type="ECO:0000259" key="13">
    <source>
        <dbReference type="PROSITE" id="PS50132"/>
    </source>
</evidence>
<comment type="similarity">
    <text evidence="2 11">Belongs to the protein kinase superfamily. AGC Ser/Thr protein kinase family. GPRK subfamily.</text>
</comment>
<dbReference type="PROSITE" id="PS00108">
    <property type="entry name" value="PROTEIN_KINASE_ST"/>
    <property type="match status" value="1"/>
</dbReference>
<evidence type="ECO:0000256" key="7">
    <source>
        <dbReference type="ARBA" id="ARBA00022777"/>
    </source>
</evidence>
<evidence type="ECO:0000256" key="1">
    <source>
        <dbReference type="ARBA" id="ARBA00001256"/>
    </source>
</evidence>
<dbReference type="PROSITE" id="PS50132">
    <property type="entry name" value="RGS"/>
    <property type="match status" value="1"/>
</dbReference>
<dbReference type="InterPro" id="IPR000239">
    <property type="entry name" value="GPCR_kinase"/>
</dbReference>
<evidence type="ECO:0000256" key="6">
    <source>
        <dbReference type="ARBA" id="ARBA00022741"/>
    </source>
</evidence>
<accession>E4Y870</accession>
<dbReference type="SMART" id="SM00133">
    <property type="entry name" value="S_TK_X"/>
    <property type="match status" value="1"/>
</dbReference>